<gene>
    <name evidence="1" type="ORF">BaRGS_00038827</name>
    <name evidence="2" type="ORF">BaRGS_00038834</name>
</gene>
<evidence type="ECO:0000313" key="2">
    <source>
        <dbReference type="EMBL" id="KAK7460756.1"/>
    </source>
</evidence>
<proteinExistence type="predicted"/>
<accession>A0ABD0J4Z3</accession>
<dbReference type="EMBL" id="JACVVK020000646">
    <property type="protein sequence ID" value="KAK7460756.1"/>
    <property type="molecule type" value="Genomic_DNA"/>
</dbReference>
<comment type="caution">
    <text evidence="1">The sequence shown here is derived from an EMBL/GenBank/DDBJ whole genome shotgun (WGS) entry which is preliminary data.</text>
</comment>
<evidence type="ECO:0000313" key="3">
    <source>
        <dbReference type="Proteomes" id="UP001519460"/>
    </source>
</evidence>
<name>A0ABD0J4Z3_9CAEN</name>
<reference evidence="1" key="1">
    <citation type="submission" date="2020-09" db="EMBL/GenBank/DDBJ databases">
        <authorList>
            <person name="Won Y."/>
        </authorList>
    </citation>
    <scope>NUCLEOTIDE SEQUENCE</scope>
    <source>
        <strain evidence="1">Wonlab-2016</strain>
        <tissue evidence="1">Foot muscle</tissue>
    </source>
</reference>
<organism evidence="1 3">
    <name type="scientific">Batillaria attramentaria</name>
    <dbReference type="NCBI Taxonomy" id="370345"/>
    <lineage>
        <taxon>Eukaryota</taxon>
        <taxon>Metazoa</taxon>
        <taxon>Spiralia</taxon>
        <taxon>Lophotrochozoa</taxon>
        <taxon>Mollusca</taxon>
        <taxon>Gastropoda</taxon>
        <taxon>Caenogastropoda</taxon>
        <taxon>Sorbeoconcha</taxon>
        <taxon>Cerithioidea</taxon>
        <taxon>Batillariidae</taxon>
        <taxon>Batillaria</taxon>
    </lineage>
</organism>
<keyword evidence="3" id="KW-1185">Reference proteome</keyword>
<dbReference type="Proteomes" id="UP001519460">
    <property type="component" value="Unassembled WGS sequence"/>
</dbReference>
<dbReference type="EMBL" id="JACVVK020000646">
    <property type="protein sequence ID" value="KAK7460749.1"/>
    <property type="molecule type" value="Genomic_DNA"/>
</dbReference>
<reference evidence="1" key="3">
    <citation type="submission" date="2023-01" db="EMBL/GenBank/DDBJ databases">
        <authorList>
            <person name="Patra A."/>
        </authorList>
    </citation>
    <scope>NUCLEOTIDE SEQUENCE</scope>
    <source>
        <strain evidence="1">Wonlab-2016</strain>
        <tissue evidence="1">Foot muscle</tissue>
    </source>
</reference>
<dbReference type="AlphaFoldDB" id="A0ABD0J4Z3"/>
<reference evidence="1 3" key="2">
    <citation type="journal article" date="2023" name="Sci. Data">
        <title>Genome assembly of the Korean intertidal mud-creeper Batillaria attramentaria.</title>
        <authorList>
            <person name="Patra A.K."/>
            <person name="Ho P.T."/>
            <person name="Jun S."/>
            <person name="Lee S.J."/>
            <person name="Kim Y."/>
            <person name="Won Y.J."/>
        </authorList>
    </citation>
    <scope>NUCLEOTIDE SEQUENCE [LARGE SCALE GENOMIC DNA]</scope>
    <source>
        <strain evidence="1">Wonlab-2016</strain>
    </source>
</reference>
<evidence type="ECO:0000313" key="1">
    <source>
        <dbReference type="EMBL" id="KAK7460749.1"/>
    </source>
</evidence>
<protein>
    <submittedName>
        <fullName evidence="1">Uncharacterized protein</fullName>
    </submittedName>
</protein>
<sequence>MSSGCLYRFIDAFVFIMVTRRAHVRLRPLIPFLQANARERSRMLANRRIICSLCEVVHNVLKGHVKLSRGQKQRWSRHKHKLRQLVKRTTTSKKRKELIQKGGFISLLLPLATKLLGGLL</sequence>